<reference evidence="8 9" key="1">
    <citation type="submission" date="2023-12" db="EMBL/GenBank/DDBJ databases">
        <title>the genome sequence of Hyalangium sp. s54d21.</title>
        <authorList>
            <person name="Zhang X."/>
        </authorList>
    </citation>
    <scope>NUCLEOTIDE SEQUENCE [LARGE SCALE GENOMIC DNA]</scope>
    <source>
        <strain evidence="9">s54d21</strain>
    </source>
</reference>
<keyword evidence="1" id="KW-0808">Transferase</keyword>
<dbReference type="InterPro" id="IPR008266">
    <property type="entry name" value="Tyr_kinase_AS"/>
</dbReference>
<name>A0ABU5GX73_9BACT</name>
<feature type="compositionally biased region" description="Basic and acidic residues" evidence="5">
    <location>
        <begin position="473"/>
        <end position="500"/>
    </location>
</feature>
<evidence type="ECO:0000256" key="3">
    <source>
        <dbReference type="ARBA" id="ARBA00022777"/>
    </source>
</evidence>
<evidence type="ECO:0000256" key="5">
    <source>
        <dbReference type="SAM" id="MobiDB-lite"/>
    </source>
</evidence>
<feature type="transmembrane region" description="Helical" evidence="6">
    <location>
        <begin position="591"/>
        <end position="610"/>
    </location>
</feature>
<evidence type="ECO:0000256" key="6">
    <source>
        <dbReference type="SAM" id="Phobius"/>
    </source>
</evidence>
<proteinExistence type="predicted"/>
<keyword evidence="6" id="KW-0472">Membrane</keyword>
<evidence type="ECO:0000259" key="7">
    <source>
        <dbReference type="PROSITE" id="PS50011"/>
    </source>
</evidence>
<feature type="compositionally biased region" description="Polar residues" evidence="5">
    <location>
        <begin position="414"/>
        <end position="427"/>
    </location>
</feature>
<evidence type="ECO:0000256" key="1">
    <source>
        <dbReference type="ARBA" id="ARBA00022679"/>
    </source>
</evidence>
<feature type="compositionally biased region" description="Basic and acidic residues" evidence="5">
    <location>
        <begin position="561"/>
        <end position="571"/>
    </location>
</feature>
<dbReference type="InterPro" id="IPR011009">
    <property type="entry name" value="Kinase-like_dom_sf"/>
</dbReference>
<dbReference type="Proteomes" id="UP001291309">
    <property type="component" value="Unassembled WGS sequence"/>
</dbReference>
<dbReference type="Gene3D" id="1.10.510.10">
    <property type="entry name" value="Transferase(Phosphotransferase) domain 1"/>
    <property type="match status" value="1"/>
</dbReference>
<dbReference type="Pfam" id="PF00069">
    <property type="entry name" value="Pkinase"/>
    <property type="match status" value="1"/>
</dbReference>
<evidence type="ECO:0000313" key="9">
    <source>
        <dbReference type="Proteomes" id="UP001291309"/>
    </source>
</evidence>
<dbReference type="PROSITE" id="PS50011">
    <property type="entry name" value="PROTEIN_KINASE_DOM"/>
    <property type="match status" value="1"/>
</dbReference>
<keyword evidence="9" id="KW-1185">Reference proteome</keyword>
<protein>
    <submittedName>
        <fullName evidence="8">Protein kinase</fullName>
    </submittedName>
</protein>
<dbReference type="SUPFAM" id="SSF56112">
    <property type="entry name" value="Protein kinase-like (PK-like)"/>
    <property type="match status" value="1"/>
</dbReference>
<keyword evidence="3 8" id="KW-0418">Kinase</keyword>
<sequence>MNPQPFGKYQLLKKLATGGMAEVWLARQAGIEGFAKNVVIKRILPHLAEDREFVEMFKNEALIAANFNHPNIAQVYEFGEANGTYFIAMEFIHGEDLGRVMRKAWGAGQWIARPLAIRIVASACEGLYYAHTRLDGAGRPLKVVHRDISPQNILISFDGSVKLVDFGIAKAADSMGLTKSGAIKGKFAYMAPEQAAGKALDARADIFAIGLVLYELLTGVRPLKRDSELATLQAALECAIQAPSEVADVPSELDSVVMNALSKAADDRYRDARQFQVALEETLVAQRWVASSVQISELMETLFADRLEEEKKSGNPEPIGEDSVASANPAAPNPPSERITDPGSNPGGGRSSPAADRNWEEPPGDPQRGERGRTNVGARPSTRTMSLAEEMAEYAAPAGGTSVGRRRTGESPRRPTSAQHTTIARTNSRSDMRQADGDAPPPRRTNSRQLPMDEDEPRPGPRPSRVAALAVDARARYDEDPYADPERTRLPPRERERERDEEPEDSYPDDMETLPPPSPPPRRRPTGHVSRIQPAEQAAPPPRRRTSSRVDVKQAPPPRQARNEDDAPARVMQKAESRLPKLRLPAETLKIVFFGLAAVAVAALMVIFWPKLMRKPIDGMGVFVSVDTLPKVNVKVRHSDKCGSPEPFTELGLTPLRAVSGAHIQDTLILENKEQGIYAEEEEALRFGEPGETKTIKREFRLGHVRLKVIPKSAGALKITRDGQDLGPYLPGGKLELMEGTHTLELRGDNLKESVMVEVTVKARDLTEKVVDVSDKL</sequence>
<feature type="domain" description="Protein kinase" evidence="7">
    <location>
        <begin position="9"/>
        <end position="283"/>
    </location>
</feature>
<keyword evidence="6" id="KW-1133">Transmembrane helix</keyword>
<dbReference type="GO" id="GO:0016301">
    <property type="term" value="F:kinase activity"/>
    <property type="evidence" value="ECO:0007669"/>
    <property type="project" value="UniProtKB-KW"/>
</dbReference>
<dbReference type="Gene3D" id="3.30.200.20">
    <property type="entry name" value="Phosphorylase Kinase, domain 1"/>
    <property type="match status" value="1"/>
</dbReference>
<evidence type="ECO:0000256" key="4">
    <source>
        <dbReference type="ARBA" id="ARBA00022840"/>
    </source>
</evidence>
<feature type="compositionally biased region" description="Acidic residues" evidence="5">
    <location>
        <begin position="501"/>
        <end position="512"/>
    </location>
</feature>
<keyword evidence="6" id="KW-0812">Transmembrane</keyword>
<keyword evidence="2" id="KW-0547">Nucleotide-binding</keyword>
<evidence type="ECO:0000256" key="2">
    <source>
        <dbReference type="ARBA" id="ARBA00022741"/>
    </source>
</evidence>
<dbReference type="PANTHER" id="PTHR43289:SF6">
    <property type="entry name" value="SERINE_THREONINE-PROTEIN KINASE NEKL-3"/>
    <property type="match status" value="1"/>
</dbReference>
<dbReference type="EMBL" id="JAXIVS010000001">
    <property type="protein sequence ID" value="MDY7225299.1"/>
    <property type="molecule type" value="Genomic_DNA"/>
</dbReference>
<keyword evidence="4" id="KW-0067">ATP-binding</keyword>
<feature type="region of interest" description="Disordered" evidence="5">
    <location>
        <begin position="309"/>
        <end position="571"/>
    </location>
</feature>
<gene>
    <name evidence="8" type="ORF">SYV04_02855</name>
</gene>
<comment type="caution">
    <text evidence="8">The sequence shown here is derived from an EMBL/GenBank/DDBJ whole genome shotgun (WGS) entry which is preliminary data.</text>
</comment>
<dbReference type="PANTHER" id="PTHR43289">
    <property type="entry name" value="MITOGEN-ACTIVATED PROTEIN KINASE KINASE KINASE 20-RELATED"/>
    <property type="match status" value="1"/>
</dbReference>
<dbReference type="InterPro" id="IPR000719">
    <property type="entry name" value="Prot_kinase_dom"/>
</dbReference>
<accession>A0ABU5GX73</accession>
<dbReference type="PROSITE" id="PS00109">
    <property type="entry name" value="PROTEIN_KINASE_TYR"/>
    <property type="match status" value="1"/>
</dbReference>
<organism evidence="8 9">
    <name type="scientific">Hyalangium rubrum</name>
    <dbReference type="NCBI Taxonomy" id="3103134"/>
    <lineage>
        <taxon>Bacteria</taxon>
        <taxon>Pseudomonadati</taxon>
        <taxon>Myxococcota</taxon>
        <taxon>Myxococcia</taxon>
        <taxon>Myxococcales</taxon>
        <taxon>Cystobacterineae</taxon>
        <taxon>Archangiaceae</taxon>
        <taxon>Hyalangium</taxon>
    </lineage>
</organism>
<dbReference type="RefSeq" id="WP_321544011.1">
    <property type="nucleotide sequence ID" value="NZ_JAXIVS010000001.1"/>
</dbReference>
<evidence type="ECO:0000313" key="8">
    <source>
        <dbReference type="EMBL" id="MDY7225299.1"/>
    </source>
</evidence>
<dbReference type="CDD" id="cd14014">
    <property type="entry name" value="STKc_PknB_like"/>
    <property type="match status" value="1"/>
</dbReference>